<evidence type="ECO:0000313" key="1">
    <source>
        <dbReference type="EMBL" id="GAA6131708.1"/>
    </source>
</evidence>
<comment type="caution">
    <text evidence="1">The sequence shown here is derived from an EMBL/GenBank/DDBJ whole genome shotgun (WGS) entry which is preliminary data.</text>
</comment>
<name>A0ABP9ZQH0_9GAMM</name>
<dbReference type="CDD" id="cd00085">
    <property type="entry name" value="HNHc"/>
    <property type="match status" value="1"/>
</dbReference>
<evidence type="ECO:0008006" key="3">
    <source>
        <dbReference type="Google" id="ProtNLM"/>
    </source>
</evidence>
<dbReference type="Proteomes" id="UP001486808">
    <property type="component" value="Unassembled WGS sequence"/>
</dbReference>
<reference evidence="1 2" key="1">
    <citation type="submission" date="2024-04" db="EMBL/GenBank/DDBJ databases">
        <title>Draft genome sequence of Halopseudomonas sabulinigri NBRC 116187.</title>
        <authorList>
            <person name="Miyakawa T."/>
            <person name="Kusuya Y."/>
            <person name="Miura T."/>
        </authorList>
    </citation>
    <scope>NUCLEOTIDE SEQUENCE [LARGE SCALE GENOMIC DNA]</scope>
    <source>
        <strain evidence="1 2">4NH20-0042</strain>
    </source>
</reference>
<organism evidence="1 2">
    <name type="scientific">Halopseudomonas sabulinigri</name>
    <dbReference type="NCBI Taxonomy" id="472181"/>
    <lineage>
        <taxon>Bacteria</taxon>
        <taxon>Pseudomonadati</taxon>
        <taxon>Pseudomonadota</taxon>
        <taxon>Gammaproteobacteria</taxon>
        <taxon>Pseudomonadales</taxon>
        <taxon>Pseudomonadaceae</taxon>
        <taxon>Halopseudomonas</taxon>
    </lineage>
</organism>
<keyword evidence="2" id="KW-1185">Reference proteome</keyword>
<proteinExistence type="predicted"/>
<sequence length="209" mass="23861">MLKAITYTEEEEKLIEGFLKSPGFDSSAWEDGQLKDLKKKIKDFYVKEQKNVCVYCRVKMPSNNGRVWDVEHVISRIENGGFMFEPRNLCVSCPDCNVSKGVKKVTNSKAKKSYPRNFIIAHPHFDKYEDHVKVISAGSYYFARTAKGEQTIAVCRLNRFYEVAEYEADGIDLDEIQSLAAQLEAATTQKQRQELCRKLAVASISNIDK</sequence>
<dbReference type="Gene3D" id="1.10.30.50">
    <property type="match status" value="1"/>
</dbReference>
<dbReference type="RefSeq" id="WP_353388358.1">
    <property type="nucleotide sequence ID" value="NZ_BAABWD010000002.1"/>
</dbReference>
<protein>
    <recommendedName>
        <fullName evidence="3">HNH endonuclease</fullName>
    </recommendedName>
</protein>
<evidence type="ECO:0000313" key="2">
    <source>
        <dbReference type="Proteomes" id="UP001486808"/>
    </source>
</evidence>
<dbReference type="EMBL" id="BAABWD010000002">
    <property type="protein sequence ID" value="GAA6131708.1"/>
    <property type="molecule type" value="Genomic_DNA"/>
</dbReference>
<gene>
    <name evidence="1" type="ORF">NBRC116187_20680</name>
</gene>
<dbReference type="InterPro" id="IPR003615">
    <property type="entry name" value="HNH_nuc"/>
</dbReference>
<accession>A0ABP9ZQH0</accession>